<dbReference type="SUPFAM" id="SSF63829">
    <property type="entry name" value="Calcium-dependent phosphotriesterase"/>
    <property type="match status" value="1"/>
</dbReference>
<dbReference type="AlphaFoldDB" id="A0A381N919"/>
<dbReference type="GO" id="GO:0004062">
    <property type="term" value="F:aryl sulfotransferase activity"/>
    <property type="evidence" value="ECO:0007669"/>
    <property type="project" value="InterPro"/>
</dbReference>
<name>A0A381N919_9ZZZZ</name>
<feature type="transmembrane region" description="Helical" evidence="1">
    <location>
        <begin position="42"/>
        <end position="62"/>
    </location>
</feature>
<feature type="transmembrane region" description="Helical" evidence="1">
    <location>
        <begin position="115"/>
        <end position="143"/>
    </location>
</feature>
<keyword evidence="1" id="KW-1133">Transmembrane helix</keyword>
<keyword evidence="1" id="KW-0812">Transmembrane</keyword>
<protein>
    <recommendedName>
        <fullName evidence="3">Arylsulfotransferase N-terminal domain-containing protein</fullName>
    </recommendedName>
</protein>
<sequence length="786" mass="90182">MKGENRVQNRLDGVELWLTWVLPIVGILLGLYKWVIQSHAPYFFLFTLIPPVLFGYTFEYWSNKHWRLSVWRTNYSQDGFQSTVGLIYGGFTQLLLFCLGSSLPFTSSISGKLEWVLMLIVVGTIFGLLYMILSIEDGFYTVFNASYYKKEGSVRSALRNGITFYSIFSFLFSIICMIGHSFLMGSVPISFFLWLTVIASFILIAPFLIIGYNSFRQLEEYRLSNEGIEAQTDTFALLLKHRKRIFQSIVVVLLSSFVFLISWTVNMSKRDIPNYVSPDIKLPQVLITAPGDTSLLVSLIPGKKGPFTLCPEFDNRIRRYSWVPQSEKDVLTLVPEYDDAVIAVSLNDRTIPKSGPIKIPGNKAGKEYKISLRSGDENKAAEYVVVVLPTSFLPLQVKIHDIDMVGDGFIFSGNFTVPKFRDWSMIFRDTYEEWGSEGMWDAFFNTLYSRFTVPEQASKQTDTPIPEPSRPYLPYMYVLDKYGTPLFYQMAGFGFSAFRPYKYGFHYGIIHEYIQYAIGLGKTNLLDDNFEPAGSQIIPLQDVRTELHEFRWLDDGRIIQIGSKNHPWPDGRLESIESGYIYISDEEGNKLFEWDSYDHVPIELSSVPVEDWSMRSYDYFHMNNVTPLSDGNYLVSARHTQTIMKIDATNGDVLWQMGKGRANEFTFIDDPYNGFSHQHAAYELKNGNILLFDNGLDHTKKLSRVLEYKLDEKAKTATLVFSKEFPMYQAYVAGNAYRQENGNTIAAFGSQGYVEEFDEFGWPVLSYRQGGLIYQAIKTNFPWSRK</sequence>
<organism evidence="2">
    <name type="scientific">marine metagenome</name>
    <dbReference type="NCBI Taxonomy" id="408172"/>
    <lineage>
        <taxon>unclassified sequences</taxon>
        <taxon>metagenomes</taxon>
        <taxon>ecological metagenomes</taxon>
    </lineage>
</organism>
<accession>A0A381N919</accession>
<dbReference type="InterPro" id="IPR010262">
    <property type="entry name" value="Arylsulfotransferase_bact"/>
</dbReference>
<feature type="transmembrane region" description="Helical" evidence="1">
    <location>
        <begin position="83"/>
        <end position="103"/>
    </location>
</feature>
<dbReference type="InterPro" id="IPR053143">
    <property type="entry name" value="Arylsulfate_ST"/>
</dbReference>
<evidence type="ECO:0008006" key="3">
    <source>
        <dbReference type="Google" id="ProtNLM"/>
    </source>
</evidence>
<feature type="transmembrane region" description="Helical" evidence="1">
    <location>
        <begin position="16"/>
        <end position="36"/>
    </location>
</feature>
<gene>
    <name evidence="2" type="ORF">METZ01_LOCUS3803</name>
</gene>
<reference evidence="2" key="1">
    <citation type="submission" date="2018-05" db="EMBL/GenBank/DDBJ databases">
        <authorList>
            <person name="Lanie J.A."/>
            <person name="Ng W.-L."/>
            <person name="Kazmierczak K.M."/>
            <person name="Andrzejewski T.M."/>
            <person name="Davidsen T.M."/>
            <person name="Wayne K.J."/>
            <person name="Tettelin H."/>
            <person name="Glass J.I."/>
            <person name="Rusch D."/>
            <person name="Podicherti R."/>
            <person name="Tsui H.-C.T."/>
            <person name="Winkler M.E."/>
        </authorList>
    </citation>
    <scope>NUCLEOTIDE SEQUENCE</scope>
</reference>
<dbReference type="PANTHER" id="PTHR35340">
    <property type="entry name" value="PQQ ENZYME REPEAT PROTEIN-RELATED"/>
    <property type="match status" value="1"/>
</dbReference>
<feature type="transmembrane region" description="Helical" evidence="1">
    <location>
        <begin position="164"/>
        <end position="183"/>
    </location>
</feature>
<keyword evidence="1" id="KW-0472">Membrane</keyword>
<dbReference type="Pfam" id="PF05935">
    <property type="entry name" value="Arylsulfotrans"/>
    <property type="match status" value="1"/>
</dbReference>
<feature type="transmembrane region" description="Helical" evidence="1">
    <location>
        <begin position="245"/>
        <end position="265"/>
    </location>
</feature>
<feature type="transmembrane region" description="Helical" evidence="1">
    <location>
        <begin position="189"/>
        <end position="212"/>
    </location>
</feature>
<proteinExistence type="predicted"/>
<dbReference type="EMBL" id="UINC01000198">
    <property type="protein sequence ID" value="SUZ50949.1"/>
    <property type="molecule type" value="Genomic_DNA"/>
</dbReference>
<evidence type="ECO:0000256" key="1">
    <source>
        <dbReference type="SAM" id="Phobius"/>
    </source>
</evidence>
<evidence type="ECO:0000313" key="2">
    <source>
        <dbReference type="EMBL" id="SUZ50949.1"/>
    </source>
</evidence>
<dbReference type="PANTHER" id="PTHR35340:SF5">
    <property type="entry name" value="ASST-DOMAIN-CONTAINING PROTEIN"/>
    <property type="match status" value="1"/>
</dbReference>